<evidence type="ECO:0000313" key="2">
    <source>
        <dbReference type="Proteomes" id="UP000176336"/>
    </source>
</evidence>
<evidence type="ECO:0000313" key="1">
    <source>
        <dbReference type="EMBL" id="OGE19676.1"/>
    </source>
</evidence>
<dbReference type="AlphaFoldDB" id="A0A1F5ITL6"/>
<sequence length="107" mass="12086">MSHKDLSFRCIAYQEKDGSFTGVCLDLDIVEEGHVSLEETILSVNDAVSSHLQVAAKLDFPEELVSRSAPKEYWNKLREITKENVSKKSFEPFQFFTTQPPTGLAYA</sequence>
<comment type="caution">
    <text evidence="1">The sequence shown here is derived from an EMBL/GenBank/DDBJ whole genome shotgun (WGS) entry which is preliminary data.</text>
</comment>
<protein>
    <submittedName>
        <fullName evidence="1">Uncharacterized protein</fullName>
    </submittedName>
</protein>
<dbReference type="EMBL" id="MFCR01000002">
    <property type="protein sequence ID" value="OGE19676.1"/>
    <property type="molecule type" value="Genomic_DNA"/>
</dbReference>
<accession>A0A1F5ITL6</accession>
<dbReference type="Proteomes" id="UP000176336">
    <property type="component" value="Unassembled WGS sequence"/>
</dbReference>
<organism evidence="1 2">
    <name type="scientific">Candidatus Daviesbacteria bacterium RIFCSPHIGHO2_01_FULL_41_23</name>
    <dbReference type="NCBI Taxonomy" id="1797764"/>
    <lineage>
        <taxon>Bacteria</taxon>
        <taxon>Candidatus Daviesiibacteriota</taxon>
    </lineage>
</organism>
<name>A0A1F5ITL6_9BACT</name>
<gene>
    <name evidence="1" type="ORF">A2871_03385</name>
</gene>
<reference evidence="1 2" key="1">
    <citation type="journal article" date="2016" name="Nat. Commun.">
        <title>Thousands of microbial genomes shed light on interconnected biogeochemical processes in an aquifer system.</title>
        <authorList>
            <person name="Anantharaman K."/>
            <person name="Brown C.T."/>
            <person name="Hug L.A."/>
            <person name="Sharon I."/>
            <person name="Castelle C.J."/>
            <person name="Probst A.J."/>
            <person name="Thomas B.C."/>
            <person name="Singh A."/>
            <person name="Wilkins M.J."/>
            <person name="Karaoz U."/>
            <person name="Brodie E.L."/>
            <person name="Williams K.H."/>
            <person name="Hubbard S.S."/>
            <person name="Banfield J.F."/>
        </authorList>
    </citation>
    <scope>NUCLEOTIDE SEQUENCE [LARGE SCALE GENOMIC DNA]</scope>
</reference>
<proteinExistence type="predicted"/>